<dbReference type="InterPro" id="IPR011989">
    <property type="entry name" value="ARM-like"/>
</dbReference>
<dbReference type="Proteomes" id="UP000694421">
    <property type="component" value="Unplaced"/>
</dbReference>
<dbReference type="Gene3D" id="1.25.10.10">
    <property type="entry name" value="Leucine-rich Repeat Variant"/>
    <property type="match status" value="1"/>
</dbReference>
<dbReference type="GO" id="GO:0005737">
    <property type="term" value="C:cytoplasm"/>
    <property type="evidence" value="ECO:0007669"/>
    <property type="project" value="TreeGrafter"/>
</dbReference>
<reference evidence="2" key="2">
    <citation type="submission" date="2025-09" db="UniProtKB">
        <authorList>
            <consortium name="Ensembl"/>
        </authorList>
    </citation>
    <scope>IDENTIFICATION</scope>
</reference>
<dbReference type="InterPro" id="IPR055406">
    <property type="entry name" value="HEAT_Maestro"/>
</dbReference>
<reference evidence="2" key="1">
    <citation type="submission" date="2025-08" db="UniProtKB">
        <authorList>
            <consortium name="Ensembl"/>
        </authorList>
    </citation>
    <scope>IDENTIFICATION</scope>
</reference>
<dbReference type="SUPFAM" id="SSF48371">
    <property type="entry name" value="ARM repeat"/>
    <property type="match status" value="1"/>
</dbReference>
<name>A0A8D0DJ66_SALMN</name>
<protein>
    <recommendedName>
        <fullName evidence="1">Maestro/Maestro-like HEAT-repeats domain-containing protein</fullName>
    </recommendedName>
</protein>
<organism evidence="2 3">
    <name type="scientific">Salvator merianae</name>
    <name type="common">Argentine black and white tegu</name>
    <name type="synonym">Tupinambis merianae</name>
    <dbReference type="NCBI Taxonomy" id="96440"/>
    <lineage>
        <taxon>Eukaryota</taxon>
        <taxon>Metazoa</taxon>
        <taxon>Chordata</taxon>
        <taxon>Craniata</taxon>
        <taxon>Vertebrata</taxon>
        <taxon>Euteleostomi</taxon>
        <taxon>Lepidosauria</taxon>
        <taxon>Squamata</taxon>
        <taxon>Bifurcata</taxon>
        <taxon>Unidentata</taxon>
        <taxon>Episquamata</taxon>
        <taxon>Laterata</taxon>
        <taxon>Teiioidea</taxon>
        <taxon>Teiidae</taxon>
        <taxon>Salvator</taxon>
    </lineage>
</organism>
<evidence type="ECO:0000259" key="1">
    <source>
        <dbReference type="Pfam" id="PF23227"/>
    </source>
</evidence>
<feature type="domain" description="Maestro/Maestro-like HEAT-repeats" evidence="1">
    <location>
        <begin position="107"/>
        <end position="161"/>
    </location>
</feature>
<dbReference type="Ensembl" id="ENSSMRT00000009436.1">
    <property type="protein sequence ID" value="ENSSMRP00000008078.1"/>
    <property type="gene ID" value="ENSSMRG00000006475.1"/>
</dbReference>
<dbReference type="PANTHER" id="PTHR23120:SF42">
    <property type="entry name" value="MAESTRO HEAT-LIKE REPEAT FAMILY MEMBER 3"/>
    <property type="match status" value="1"/>
</dbReference>
<dbReference type="AlphaFoldDB" id="A0A8D0DJ66"/>
<keyword evidence="3" id="KW-1185">Reference proteome</keyword>
<dbReference type="PANTHER" id="PTHR23120">
    <property type="entry name" value="MAESTRO-RELATED HEAT DOMAIN-CONTAINING"/>
    <property type="match status" value="1"/>
</dbReference>
<sequence>GHQTTVCPPLVCLTGQGGRIPLPFIPLFLPSSAQLLHYQDIEHLPSDQIFESLEQWSRSPHPNVRSLSLRALGILAIHPDKVRKQTLWFCFQPRSSGQANALGVCSSQADTKVRNSAIGLFAELPNVVKKKEKYLIQEQVTQSLVPLLLHLQDEEPDVAKVSAARDPCRQRCFAESSRSPRCPGVQKEAGRNPFFTWCAAFSVVLQFHHANSRVRGI</sequence>
<dbReference type="Pfam" id="PF23227">
    <property type="entry name" value="HEAT_MROH2B_C"/>
    <property type="match status" value="1"/>
</dbReference>
<dbReference type="InterPro" id="IPR016024">
    <property type="entry name" value="ARM-type_fold"/>
</dbReference>
<accession>A0A8D0DJ66</accession>
<proteinExistence type="predicted"/>
<evidence type="ECO:0000313" key="3">
    <source>
        <dbReference type="Proteomes" id="UP000694421"/>
    </source>
</evidence>
<evidence type="ECO:0000313" key="2">
    <source>
        <dbReference type="Ensembl" id="ENSSMRP00000008078.1"/>
    </source>
</evidence>
<dbReference type="InterPro" id="IPR045206">
    <property type="entry name" value="Maestro_heat-like_prot"/>
</dbReference>